<accession>A0A091ATV5</accession>
<proteinExistence type="predicted"/>
<protein>
    <recommendedName>
        <fullName evidence="4">Pili assembly chaperone N-terminal domain-containing protein</fullName>
    </recommendedName>
</protein>
<reference evidence="2 3" key="1">
    <citation type="submission" date="2013-09" db="EMBL/GenBank/DDBJ databases">
        <title>Genome sequencing of Arenimonas malthae.</title>
        <authorList>
            <person name="Chen F."/>
            <person name="Wang G."/>
        </authorList>
    </citation>
    <scope>NUCLEOTIDE SEQUENCE [LARGE SCALE GENOMIC DNA]</scope>
    <source>
        <strain evidence="2 3">CC-JY-1</strain>
    </source>
</reference>
<keyword evidence="3" id="KW-1185">Reference proteome</keyword>
<dbReference type="PATRIC" id="fig|1384054.3.peg.2444"/>
<dbReference type="EMBL" id="AVCH01000197">
    <property type="protein sequence ID" value="KFN42771.1"/>
    <property type="molecule type" value="Genomic_DNA"/>
</dbReference>
<dbReference type="eggNOG" id="COG3121">
    <property type="taxonomic scope" value="Bacteria"/>
</dbReference>
<organism evidence="2 3">
    <name type="scientific">Arenimonas malthae CC-JY-1</name>
    <dbReference type="NCBI Taxonomy" id="1384054"/>
    <lineage>
        <taxon>Bacteria</taxon>
        <taxon>Pseudomonadati</taxon>
        <taxon>Pseudomonadota</taxon>
        <taxon>Gammaproteobacteria</taxon>
        <taxon>Lysobacterales</taxon>
        <taxon>Lysobacteraceae</taxon>
        <taxon>Arenimonas</taxon>
    </lineage>
</organism>
<dbReference type="STRING" id="1384054.N790_11270"/>
<dbReference type="OrthoDB" id="8843687at2"/>
<keyword evidence="1" id="KW-0732">Signal</keyword>
<evidence type="ECO:0000313" key="3">
    <source>
        <dbReference type="Proteomes" id="UP000029392"/>
    </source>
</evidence>
<feature type="signal peptide" evidence="1">
    <location>
        <begin position="1"/>
        <end position="20"/>
    </location>
</feature>
<evidence type="ECO:0000313" key="2">
    <source>
        <dbReference type="EMBL" id="KFN42771.1"/>
    </source>
</evidence>
<comment type="caution">
    <text evidence="2">The sequence shown here is derived from an EMBL/GenBank/DDBJ whole genome shotgun (WGS) entry which is preliminary data.</text>
</comment>
<sequence length="259" mass="27847">MRLTAGLLALLLLAPAAAFAQGFSAQIMPPRFEDRAQPGGVFRDVIEVANISPVASRMKVSTADWVLDEKGTAQFSSALAPGSCRPWTALEATEIEVPANGRKRFRFEVRVPADAPDGQCRFAIMFEGEPTPVPGMVLPVAGRIGIIVYLDIGKGAARLRLAGSGVTELNGVDVPYLRVHNEGNAHGRLDGFVDGVDAEGKRWTLAPTSAPVMPGLDRDIALYPIVNEGEPVRIAFPIQLKGRLDWRTQRLDVDVAAGR</sequence>
<gene>
    <name evidence="2" type="ORF">N790_11270</name>
</gene>
<dbReference type="AlphaFoldDB" id="A0A091ATV5"/>
<dbReference type="Proteomes" id="UP000029392">
    <property type="component" value="Unassembled WGS sequence"/>
</dbReference>
<dbReference type="RefSeq" id="WP_043804911.1">
    <property type="nucleotide sequence ID" value="NZ_AVCH01000197.1"/>
</dbReference>
<feature type="chain" id="PRO_5001868714" description="Pili assembly chaperone N-terminal domain-containing protein" evidence="1">
    <location>
        <begin position="21"/>
        <end position="259"/>
    </location>
</feature>
<evidence type="ECO:0008006" key="4">
    <source>
        <dbReference type="Google" id="ProtNLM"/>
    </source>
</evidence>
<name>A0A091ATV5_9GAMM</name>
<evidence type="ECO:0000256" key="1">
    <source>
        <dbReference type="SAM" id="SignalP"/>
    </source>
</evidence>